<evidence type="ECO:0000256" key="1">
    <source>
        <dbReference type="SAM" id="Phobius"/>
    </source>
</evidence>
<proteinExistence type="predicted"/>
<dbReference type="EMBL" id="QKRB01000044">
    <property type="protein sequence ID" value="PZD95377.1"/>
    <property type="molecule type" value="Genomic_DNA"/>
</dbReference>
<dbReference type="PANTHER" id="PTHR30590:SF2">
    <property type="entry name" value="INNER MEMBRANE PROTEIN"/>
    <property type="match status" value="1"/>
</dbReference>
<dbReference type="InterPro" id="IPR007349">
    <property type="entry name" value="DUF418"/>
</dbReference>
<feature type="transmembrane region" description="Helical" evidence="1">
    <location>
        <begin position="344"/>
        <end position="364"/>
    </location>
</feature>
<dbReference type="RefSeq" id="WP_111147007.1">
    <property type="nucleotide sequence ID" value="NZ_QKRB01000044.1"/>
</dbReference>
<comment type="caution">
    <text evidence="3">The sequence shown here is derived from an EMBL/GenBank/DDBJ whole genome shotgun (WGS) entry which is preliminary data.</text>
</comment>
<feature type="transmembrane region" description="Helical" evidence="1">
    <location>
        <begin position="121"/>
        <end position="136"/>
    </location>
</feature>
<evidence type="ECO:0000313" key="4">
    <source>
        <dbReference type="Proteomes" id="UP000249522"/>
    </source>
</evidence>
<feature type="domain" description="DUF418" evidence="2">
    <location>
        <begin position="227"/>
        <end position="378"/>
    </location>
</feature>
<protein>
    <submittedName>
        <fullName evidence="3">DUF418 domain-containing protein</fullName>
    </submittedName>
</protein>
<dbReference type="AlphaFoldDB" id="A0A2W1LV43"/>
<dbReference type="OrthoDB" id="9807744at2"/>
<keyword evidence="4" id="KW-1185">Reference proteome</keyword>
<feature type="transmembrane region" description="Helical" evidence="1">
    <location>
        <begin position="98"/>
        <end position="115"/>
    </location>
</feature>
<feature type="transmembrane region" description="Helical" evidence="1">
    <location>
        <begin position="274"/>
        <end position="291"/>
    </location>
</feature>
<keyword evidence="1" id="KW-0472">Membrane</keyword>
<feature type="transmembrane region" description="Helical" evidence="1">
    <location>
        <begin position="312"/>
        <end position="332"/>
    </location>
</feature>
<evidence type="ECO:0000259" key="2">
    <source>
        <dbReference type="Pfam" id="PF04235"/>
    </source>
</evidence>
<accession>A0A2W1LV43</accession>
<reference evidence="3 4" key="1">
    <citation type="submission" date="2018-06" db="EMBL/GenBank/DDBJ databases">
        <title>Paenibacillus imtechensis sp. nov.</title>
        <authorList>
            <person name="Pinnaka A.K."/>
            <person name="Singh H."/>
            <person name="Kaur M."/>
        </authorList>
    </citation>
    <scope>NUCLEOTIDE SEQUENCE [LARGE SCALE GENOMIC DNA]</scope>
    <source>
        <strain evidence="3 4">SMB1</strain>
    </source>
</reference>
<dbReference type="Pfam" id="PF04235">
    <property type="entry name" value="DUF418"/>
    <property type="match status" value="1"/>
</dbReference>
<sequence length="394" mass="44529">MTQASNERIQLLDILRGFAIMGTLGTNIWLFAHLGDVDYLFTYAHNDWWASMDVLIRYLVLFLVNGKLLGLLTILFGAGLELQYSRSLVRKKRWPGPYLLTALFLMLEGLLHYTLVLEYDILMSYAMTAVLVAWVVKRGERAMKRTMWITGIFHGMLILLLFASSLGLYLSGESMPMNHALGTEALYGSGTWLEQVAFRLANFGFFRTEAIFVLPLNIFLFLTGVRLMRAGAFQPDERGRAIRRRMLKLGLGAGIPLNLLLFVPGGVFDFPLRYLFAPIMAIGYIALLALLTERFSRWSLWSMLERVGRMALSCYVLQNVLASVIFYGWGLGLGGKTSSLTTTAVWVLICLSLLFFSGIWLRLFKQGPLEAARKTMTRRFSARERNHASKTISG</sequence>
<dbReference type="InterPro" id="IPR052529">
    <property type="entry name" value="Bact_Transport_Assoc"/>
</dbReference>
<gene>
    <name evidence="3" type="ORF">DNH61_12610</name>
</gene>
<feature type="transmembrane region" description="Helical" evidence="1">
    <location>
        <begin position="55"/>
        <end position="77"/>
    </location>
</feature>
<evidence type="ECO:0000313" key="3">
    <source>
        <dbReference type="EMBL" id="PZD95377.1"/>
    </source>
</evidence>
<organism evidence="3 4">
    <name type="scientific">Paenibacillus sambharensis</name>
    <dbReference type="NCBI Taxonomy" id="1803190"/>
    <lineage>
        <taxon>Bacteria</taxon>
        <taxon>Bacillati</taxon>
        <taxon>Bacillota</taxon>
        <taxon>Bacilli</taxon>
        <taxon>Bacillales</taxon>
        <taxon>Paenibacillaceae</taxon>
        <taxon>Paenibacillus</taxon>
    </lineage>
</organism>
<keyword evidence="1" id="KW-1133">Transmembrane helix</keyword>
<feature type="transmembrane region" description="Helical" evidence="1">
    <location>
        <begin position="249"/>
        <end position="268"/>
    </location>
</feature>
<dbReference type="PANTHER" id="PTHR30590">
    <property type="entry name" value="INNER MEMBRANE PROTEIN"/>
    <property type="match status" value="1"/>
</dbReference>
<feature type="transmembrane region" description="Helical" evidence="1">
    <location>
        <begin position="210"/>
        <end position="228"/>
    </location>
</feature>
<keyword evidence="1" id="KW-0812">Transmembrane</keyword>
<dbReference type="Proteomes" id="UP000249522">
    <property type="component" value="Unassembled WGS sequence"/>
</dbReference>
<feature type="transmembrane region" description="Helical" evidence="1">
    <location>
        <begin position="148"/>
        <end position="170"/>
    </location>
</feature>
<name>A0A2W1LV43_9BACL</name>
<feature type="transmembrane region" description="Helical" evidence="1">
    <location>
        <begin position="12"/>
        <end position="35"/>
    </location>
</feature>